<evidence type="ECO:0000313" key="2">
    <source>
        <dbReference type="Proteomes" id="UP001059596"/>
    </source>
</evidence>
<evidence type="ECO:0000313" key="1">
    <source>
        <dbReference type="EMBL" id="KAI8044353.1"/>
    </source>
</evidence>
<accession>A0A9P9YWX6</accession>
<reference evidence="1" key="1">
    <citation type="journal article" date="2023" name="Genome Biol. Evol.">
        <title>Long-read-based Genome Assembly of Drosophila gunungcola Reveals Fewer Chemosensory Genes in Flower-breeding Species.</title>
        <authorList>
            <person name="Negi A."/>
            <person name="Liao B.Y."/>
            <person name="Yeh S.D."/>
        </authorList>
    </citation>
    <scope>NUCLEOTIDE SEQUENCE</scope>
    <source>
        <strain evidence="1">Sukarami</strain>
    </source>
</reference>
<keyword evidence="2" id="KW-1185">Reference proteome</keyword>
<proteinExistence type="predicted"/>
<dbReference type="Proteomes" id="UP001059596">
    <property type="component" value="Chromosome 3R"/>
</dbReference>
<organism evidence="1 2">
    <name type="scientific">Drosophila gunungcola</name>
    <name type="common">fruit fly</name>
    <dbReference type="NCBI Taxonomy" id="103775"/>
    <lineage>
        <taxon>Eukaryota</taxon>
        <taxon>Metazoa</taxon>
        <taxon>Ecdysozoa</taxon>
        <taxon>Arthropoda</taxon>
        <taxon>Hexapoda</taxon>
        <taxon>Insecta</taxon>
        <taxon>Pterygota</taxon>
        <taxon>Neoptera</taxon>
        <taxon>Endopterygota</taxon>
        <taxon>Diptera</taxon>
        <taxon>Brachycera</taxon>
        <taxon>Muscomorpha</taxon>
        <taxon>Ephydroidea</taxon>
        <taxon>Drosophilidae</taxon>
        <taxon>Drosophila</taxon>
        <taxon>Sophophora</taxon>
    </lineage>
</organism>
<sequence>MCGHSLRIVFEANCDYWITLFNNHSAKQLNSQHGFYPTVEISMYQYLSAFLMSIG</sequence>
<name>A0A9P9YWX6_9MUSC</name>
<dbReference type="AlphaFoldDB" id="A0A9P9YWX6"/>
<protein>
    <submittedName>
        <fullName evidence="1">Uncharacterized protein</fullName>
    </submittedName>
</protein>
<comment type="caution">
    <text evidence="1">The sequence shown here is derived from an EMBL/GenBank/DDBJ whole genome shotgun (WGS) entry which is preliminary data.</text>
</comment>
<dbReference type="EMBL" id="JAMKOV010000001">
    <property type="protein sequence ID" value="KAI8044353.1"/>
    <property type="molecule type" value="Genomic_DNA"/>
</dbReference>
<gene>
    <name evidence="1" type="ORF">M5D96_000509</name>
</gene>